<dbReference type="InterPro" id="IPR011335">
    <property type="entry name" value="Restrct_endonuc-II-like"/>
</dbReference>
<evidence type="ECO:0000313" key="2">
    <source>
        <dbReference type="Proteomes" id="UP001323798"/>
    </source>
</evidence>
<organism evidence="1 2">
    <name type="scientific">Microbacterium rhizosphaerae</name>
    <dbReference type="NCBI Taxonomy" id="1678237"/>
    <lineage>
        <taxon>Bacteria</taxon>
        <taxon>Bacillati</taxon>
        <taxon>Actinomycetota</taxon>
        <taxon>Actinomycetes</taxon>
        <taxon>Micrococcales</taxon>
        <taxon>Microbacteriaceae</taxon>
        <taxon>Microbacterium</taxon>
    </lineage>
</organism>
<sequence>MALRNIGGLTVTSPASTWAQLGAVLSVRDLVAVGDAIVRVPRGEGGAPADPASALGTTTQLEAAIAAGRRVGIGRLREALPLIRVGSSSRPESHLRLDLMDARLPTPVLDHEVRDGVGRLLGISEIAFPGFRVAVEYEGEQHRVDKLQWNRDIEKYRAYTAAGWTVVRVTAETLYRSSRPAAALVRDALWDAGWRPGSLVRD</sequence>
<name>A0ABZ0SLI9_9MICO</name>
<dbReference type="RefSeq" id="WP_320942543.1">
    <property type="nucleotide sequence ID" value="NZ_BAABEU010000003.1"/>
</dbReference>
<dbReference type="Proteomes" id="UP001323798">
    <property type="component" value="Chromosome"/>
</dbReference>
<reference evidence="1 2" key="1">
    <citation type="submission" date="2023-11" db="EMBL/GenBank/DDBJ databases">
        <title>Genome sequence of Microbacterium rhizosphaerae KACC 19337.</title>
        <authorList>
            <person name="Choi H."/>
            <person name="Kim S."/>
            <person name="Kim Y."/>
            <person name="Kwon S.-W."/>
            <person name="Heo J."/>
        </authorList>
    </citation>
    <scope>NUCLEOTIDE SEQUENCE [LARGE SCALE GENOMIC DNA]</scope>
    <source>
        <strain evidence="1 2">KACC 19337</strain>
    </source>
</reference>
<accession>A0ABZ0SLI9</accession>
<dbReference type="SUPFAM" id="SSF52980">
    <property type="entry name" value="Restriction endonuclease-like"/>
    <property type="match status" value="1"/>
</dbReference>
<protein>
    <recommendedName>
        <fullName evidence="3">DUF559 domain-containing protein</fullName>
    </recommendedName>
</protein>
<keyword evidence="2" id="KW-1185">Reference proteome</keyword>
<evidence type="ECO:0000313" key="1">
    <source>
        <dbReference type="EMBL" id="WPR89829.1"/>
    </source>
</evidence>
<gene>
    <name evidence="1" type="ORF">SM116_00665</name>
</gene>
<evidence type="ECO:0008006" key="3">
    <source>
        <dbReference type="Google" id="ProtNLM"/>
    </source>
</evidence>
<dbReference type="EMBL" id="CP139368">
    <property type="protein sequence ID" value="WPR89829.1"/>
    <property type="molecule type" value="Genomic_DNA"/>
</dbReference>
<proteinExistence type="predicted"/>